<evidence type="ECO:0000259" key="1">
    <source>
        <dbReference type="Pfam" id="PF02602"/>
    </source>
</evidence>
<dbReference type="GO" id="GO:0005829">
    <property type="term" value="C:cytosol"/>
    <property type="evidence" value="ECO:0007669"/>
    <property type="project" value="TreeGrafter"/>
</dbReference>
<dbReference type="InterPro" id="IPR039793">
    <property type="entry name" value="UROS/Hem4"/>
</dbReference>
<name>A0A8H5D420_9AGAR</name>
<dbReference type="CDD" id="cd06578">
    <property type="entry name" value="HemD"/>
    <property type="match status" value="1"/>
</dbReference>
<evidence type="ECO:0000313" key="2">
    <source>
        <dbReference type="EMBL" id="KAF5353240.1"/>
    </source>
</evidence>
<dbReference type="UniPathway" id="UPA00251">
    <property type="reaction ID" value="UER00320"/>
</dbReference>
<feature type="domain" description="Tetrapyrrole biosynthesis uroporphyrinogen III synthase" evidence="1">
    <location>
        <begin position="18"/>
        <end position="278"/>
    </location>
</feature>
<dbReference type="OrthoDB" id="5595751at2759"/>
<dbReference type="InterPro" id="IPR003754">
    <property type="entry name" value="4pyrrol_synth_uPrphyn_synth"/>
</dbReference>
<sequence length="286" mass="31038">MPNVILLRSPAESQPDPYESTLLAASLNPYSIPALETSFTHLSDLQSLVSLGPQAKDYAGVIITSKRSCEAWTTAAKNQLASLSPNDVSRSELKASLVAWTKVPFYVVGKGTAAALEEFRELCLESGVNSTLDIRGQETGTGEQLAHFILEDIRGDRDSNNLLYLTGDKNRDTVSKILSSEEAKASNITLHTLQVYETHDNIWWFVFFAPSSSQFAYPMLSEHFQFIPKDSPSVSNATSALPIARVAAIGRVTSAFLEEELKVRVDAIAAKPSPEALAAAISSAME</sequence>
<dbReference type="GO" id="GO:0004852">
    <property type="term" value="F:uroporphyrinogen-III synthase activity"/>
    <property type="evidence" value="ECO:0007669"/>
    <property type="project" value="InterPro"/>
</dbReference>
<dbReference type="InterPro" id="IPR036108">
    <property type="entry name" value="4pyrrol_syn_uPrphyn_synt_sf"/>
</dbReference>
<dbReference type="Pfam" id="PF02602">
    <property type="entry name" value="HEM4"/>
    <property type="match status" value="1"/>
</dbReference>
<comment type="caution">
    <text evidence="2">The sequence shown here is derived from an EMBL/GenBank/DDBJ whole genome shotgun (WGS) entry which is preliminary data.</text>
</comment>
<evidence type="ECO:0000313" key="3">
    <source>
        <dbReference type="Proteomes" id="UP000559027"/>
    </source>
</evidence>
<dbReference type="PANTHER" id="PTHR12390:SF0">
    <property type="entry name" value="UROPORPHYRINOGEN-III SYNTHASE"/>
    <property type="match status" value="1"/>
</dbReference>
<gene>
    <name evidence="2" type="ORF">D9756_007891</name>
</gene>
<dbReference type="Proteomes" id="UP000559027">
    <property type="component" value="Unassembled WGS sequence"/>
</dbReference>
<dbReference type="SUPFAM" id="SSF69618">
    <property type="entry name" value="HemD-like"/>
    <property type="match status" value="1"/>
</dbReference>
<dbReference type="Gene3D" id="3.40.50.10090">
    <property type="match status" value="1"/>
</dbReference>
<accession>A0A8H5D420</accession>
<dbReference type="AlphaFoldDB" id="A0A8H5D420"/>
<dbReference type="EMBL" id="JAACJO010000010">
    <property type="protein sequence ID" value="KAF5353240.1"/>
    <property type="molecule type" value="Genomic_DNA"/>
</dbReference>
<organism evidence="2 3">
    <name type="scientific">Leucocoprinus leucothites</name>
    <dbReference type="NCBI Taxonomy" id="201217"/>
    <lineage>
        <taxon>Eukaryota</taxon>
        <taxon>Fungi</taxon>
        <taxon>Dikarya</taxon>
        <taxon>Basidiomycota</taxon>
        <taxon>Agaricomycotina</taxon>
        <taxon>Agaricomycetes</taxon>
        <taxon>Agaricomycetidae</taxon>
        <taxon>Agaricales</taxon>
        <taxon>Agaricineae</taxon>
        <taxon>Agaricaceae</taxon>
        <taxon>Leucocoprinus</taxon>
    </lineage>
</organism>
<proteinExistence type="predicted"/>
<reference evidence="2 3" key="1">
    <citation type="journal article" date="2020" name="ISME J.">
        <title>Uncovering the hidden diversity of litter-decomposition mechanisms in mushroom-forming fungi.</title>
        <authorList>
            <person name="Floudas D."/>
            <person name="Bentzer J."/>
            <person name="Ahren D."/>
            <person name="Johansson T."/>
            <person name="Persson P."/>
            <person name="Tunlid A."/>
        </authorList>
    </citation>
    <scope>NUCLEOTIDE SEQUENCE [LARGE SCALE GENOMIC DNA]</scope>
    <source>
        <strain evidence="2 3">CBS 146.42</strain>
    </source>
</reference>
<keyword evidence="3" id="KW-1185">Reference proteome</keyword>
<dbReference type="GO" id="GO:0006782">
    <property type="term" value="P:protoporphyrinogen IX biosynthetic process"/>
    <property type="evidence" value="ECO:0007669"/>
    <property type="project" value="UniProtKB-UniPathway"/>
</dbReference>
<dbReference type="PANTHER" id="PTHR12390">
    <property type="entry name" value="UROPORPHYRINOGEN III SYNTHASE"/>
    <property type="match status" value="1"/>
</dbReference>
<dbReference type="GO" id="GO:0006780">
    <property type="term" value="P:uroporphyrinogen III biosynthetic process"/>
    <property type="evidence" value="ECO:0007669"/>
    <property type="project" value="InterPro"/>
</dbReference>
<protein>
    <recommendedName>
        <fullName evidence="1">Tetrapyrrole biosynthesis uroporphyrinogen III synthase domain-containing protein</fullName>
    </recommendedName>
</protein>